<reference evidence="1 2" key="1">
    <citation type="submission" date="2019-08" db="EMBL/GenBank/DDBJ databases">
        <title>Archangium and Cystobacter genomes.</title>
        <authorList>
            <person name="Chen I.-C.K."/>
            <person name="Wielgoss S."/>
        </authorList>
    </citation>
    <scope>NUCLEOTIDE SEQUENCE [LARGE SCALE GENOMIC DNA]</scope>
    <source>
        <strain evidence="1 2">Cbm 6</strain>
    </source>
</reference>
<protein>
    <recommendedName>
        <fullName evidence="3">PhoU domain-containing protein</fullName>
    </recommendedName>
</protein>
<organism evidence="1 2">
    <name type="scientific">Archangium minus</name>
    <dbReference type="NCBI Taxonomy" id="83450"/>
    <lineage>
        <taxon>Bacteria</taxon>
        <taxon>Pseudomonadati</taxon>
        <taxon>Myxococcota</taxon>
        <taxon>Myxococcia</taxon>
        <taxon>Myxococcales</taxon>
        <taxon>Cystobacterineae</taxon>
        <taxon>Archangiaceae</taxon>
        <taxon>Archangium</taxon>
    </lineage>
</organism>
<dbReference type="RefSeq" id="WP_395822346.1">
    <property type="nucleotide sequence ID" value="NZ_CP043494.1"/>
</dbReference>
<name>A0ABY9WQT2_9BACT</name>
<sequence length="327" mass="36225">MGESSMREGDSLDMRLARIRDLINAPRKQHRLLRDTAKWSQLCSALDAIADAGWAISAHGNLRRSENIDSGFIYLAHYGLVQALYLQQNALGHLCEALGFSEVGRQSRDALRMVRGVRNDVAHLTDRGHGEDKDCLGIVRASMSVDCFEVYSFSLLGVSRRKVLCMELAETQHGVIVAVLDEIISALQEEVRLHRDKFKHVSLVGLLGGLDYHLSKVAVAISAMTRGEPWSGSEDVFALASLDAIERNVEALVESLRERGEYPGVYRHIDEAESLARRVIERLRKVLKDGASAVTDLIDAEGLVLLLGKQLVCVRDFAVDLDQSYSS</sequence>
<evidence type="ECO:0008006" key="3">
    <source>
        <dbReference type="Google" id="ProtNLM"/>
    </source>
</evidence>
<keyword evidence="2" id="KW-1185">Reference proteome</keyword>
<dbReference type="Proteomes" id="UP001611383">
    <property type="component" value="Chromosome"/>
</dbReference>
<evidence type="ECO:0000313" key="2">
    <source>
        <dbReference type="Proteomes" id="UP001611383"/>
    </source>
</evidence>
<proteinExistence type="predicted"/>
<dbReference type="EMBL" id="CP043494">
    <property type="protein sequence ID" value="WNG46164.1"/>
    <property type="molecule type" value="Genomic_DNA"/>
</dbReference>
<accession>A0ABY9WQT2</accession>
<evidence type="ECO:0000313" key="1">
    <source>
        <dbReference type="EMBL" id="WNG46164.1"/>
    </source>
</evidence>
<gene>
    <name evidence="1" type="ORF">F0U60_20120</name>
</gene>